<dbReference type="Proteomes" id="UP001163152">
    <property type="component" value="Chromosome"/>
</dbReference>
<dbReference type="Pfam" id="PF13676">
    <property type="entry name" value="TIR_2"/>
    <property type="match status" value="2"/>
</dbReference>
<reference evidence="5" key="1">
    <citation type="submission" date="2022-12" db="EMBL/GenBank/DDBJ databases">
        <title>Polyphasic identification of a Novel Hot-Spring Cyanobacterium Ocullathermofonsia sinensis gen nov. sp. nov. and Genomic Insights on its Adaptations to the Thermal Habitat.</title>
        <authorList>
            <person name="Daroch M."/>
            <person name="Tang J."/>
            <person name="Jiang Y."/>
        </authorList>
    </citation>
    <scope>NUCLEOTIDE SEQUENCE</scope>
    <source>
        <strain evidence="5">PKUAC-SCTA174</strain>
    </source>
</reference>
<keyword evidence="2" id="KW-0677">Repeat</keyword>
<dbReference type="GO" id="GO:0007165">
    <property type="term" value="P:signal transduction"/>
    <property type="evidence" value="ECO:0007669"/>
    <property type="project" value="InterPro"/>
</dbReference>
<evidence type="ECO:0000256" key="3">
    <source>
        <dbReference type="PROSITE-ProRule" id="PRU00221"/>
    </source>
</evidence>
<dbReference type="SMART" id="SM00255">
    <property type="entry name" value="TIR"/>
    <property type="match status" value="2"/>
</dbReference>
<feature type="repeat" description="WD" evidence="3">
    <location>
        <begin position="1142"/>
        <end position="1176"/>
    </location>
</feature>
<organism evidence="5 6">
    <name type="scientific">Thermocoleostomius sinensis A174</name>
    <dbReference type="NCBI Taxonomy" id="2016057"/>
    <lineage>
        <taxon>Bacteria</taxon>
        <taxon>Bacillati</taxon>
        <taxon>Cyanobacteriota</taxon>
        <taxon>Cyanophyceae</taxon>
        <taxon>Oculatellales</taxon>
        <taxon>Oculatellaceae</taxon>
        <taxon>Thermocoleostomius</taxon>
    </lineage>
</organism>
<dbReference type="InterPro" id="IPR000157">
    <property type="entry name" value="TIR_dom"/>
</dbReference>
<name>A0A9E8Z9E2_9CYAN</name>
<dbReference type="InterPro" id="IPR019775">
    <property type="entry name" value="WD40_repeat_CS"/>
</dbReference>
<dbReference type="RefSeq" id="WP_268608159.1">
    <property type="nucleotide sequence ID" value="NZ_CP113797.1"/>
</dbReference>
<feature type="repeat" description="WD" evidence="3">
    <location>
        <begin position="1183"/>
        <end position="1216"/>
    </location>
</feature>
<dbReference type="PROSITE" id="PS00678">
    <property type="entry name" value="WD_REPEATS_1"/>
    <property type="match status" value="2"/>
</dbReference>
<feature type="repeat" description="WD" evidence="3">
    <location>
        <begin position="736"/>
        <end position="769"/>
    </location>
</feature>
<dbReference type="SUPFAM" id="SSF52200">
    <property type="entry name" value="Toll/Interleukin receptor TIR domain"/>
    <property type="match status" value="2"/>
</dbReference>
<proteinExistence type="predicted"/>
<feature type="domain" description="TIR" evidence="4">
    <location>
        <begin position="219"/>
        <end position="352"/>
    </location>
</feature>
<feature type="repeat" description="WD" evidence="3">
    <location>
        <begin position="1060"/>
        <end position="1085"/>
    </location>
</feature>
<dbReference type="InterPro" id="IPR020472">
    <property type="entry name" value="WD40_PAC1"/>
</dbReference>
<feature type="repeat" description="WD" evidence="3">
    <location>
        <begin position="827"/>
        <end position="858"/>
    </location>
</feature>
<dbReference type="CDD" id="cd00200">
    <property type="entry name" value="WD40"/>
    <property type="match status" value="2"/>
</dbReference>
<dbReference type="Pfam" id="PF00400">
    <property type="entry name" value="WD40"/>
    <property type="match status" value="11"/>
</dbReference>
<protein>
    <submittedName>
        <fullName evidence="5">TIR domain-containing protein</fullName>
    </submittedName>
</protein>
<keyword evidence="1 3" id="KW-0853">WD repeat</keyword>
<feature type="domain" description="TIR" evidence="4">
    <location>
        <begin position="12"/>
        <end position="152"/>
    </location>
</feature>
<dbReference type="PROSITE" id="PS50104">
    <property type="entry name" value="TIR"/>
    <property type="match status" value="2"/>
</dbReference>
<dbReference type="Gene3D" id="3.40.50.10140">
    <property type="entry name" value="Toll/interleukin-1 receptor homology (TIR) domain"/>
    <property type="match status" value="2"/>
</dbReference>
<dbReference type="SMART" id="SM00320">
    <property type="entry name" value="WD40"/>
    <property type="match status" value="15"/>
</dbReference>
<dbReference type="PANTHER" id="PTHR19848:SF8">
    <property type="entry name" value="F-BOX AND WD REPEAT DOMAIN CONTAINING 7"/>
    <property type="match status" value="1"/>
</dbReference>
<dbReference type="InterPro" id="IPR015943">
    <property type="entry name" value="WD40/YVTN_repeat-like_dom_sf"/>
</dbReference>
<evidence type="ECO:0000313" key="5">
    <source>
        <dbReference type="EMBL" id="WAL58731.1"/>
    </source>
</evidence>
<dbReference type="PANTHER" id="PTHR19848">
    <property type="entry name" value="WD40 REPEAT PROTEIN"/>
    <property type="match status" value="1"/>
</dbReference>
<feature type="repeat" description="WD" evidence="3">
    <location>
        <begin position="1099"/>
        <end position="1133"/>
    </location>
</feature>
<feature type="repeat" description="WD" evidence="3">
    <location>
        <begin position="780"/>
        <end position="812"/>
    </location>
</feature>
<keyword evidence="6" id="KW-1185">Reference proteome</keyword>
<dbReference type="InterPro" id="IPR036322">
    <property type="entry name" value="WD40_repeat_dom_sf"/>
</dbReference>
<feature type="repeat" description="WD" evidence="3">
    <location>
        <begin position="868"/>
        <end position="903"/>
    </location>
</feature>
<dbReference type="PROSITE" id="PS50082">
    <property type="entry name" value="WD_REPEATS_2"/>
    <property type="match status" value="11"/>
</dbReference>
<dbReference type="EMBL" id="CP113797">
    <property type="protein sequence ID" value="WAL58731.1"/>
    <property type="molecule type" value="Genomic_DNA"/>
</dbReference>
<accession>A0A9E8Z9E2</accession>
<feature type="repeat" description="WD" evidence="3">
    <location>
        <begin position="539"/>
        <end position="570"/>
    </location>
</feature>
<sequence>MSEIFEPIYSPRENDIFISYSPHDDFVAKRLEKAIIKLSRDPWIDTQDLPPGLKSDMPESWTYIESGIKNADVFVFIISPKSIDSKRNQAELELAIQYQKRLVPVLYQPVEPDLIPDVFRARDITWIVIDSIELDDLTEKFEDIAKNILHIHIHQRLLDRVIEWYEGERKSDFLLYGADLESVKQWFDQNKERKPYLTPLQRRYLDESIRASGKHLNPEQPDIFVSYSRKDRKFVEALCARLRVAGLNLWVDWENIPVAADWRQEIQEGIEKAHTFLLVISPDSIASPYCQDEVTRAVNNNKRIIAVVWRRNYDRERFNHVPALATIKRYNWLYCDTFEKIGTTVSNLIRAVNTDLDYVKAHTRLLLQAIEWKNQDRKEELLLRKTELVSAQQLLLKGRTIEQQWRQEGKFEKLPPIPLPTPLQQEFIDESVRAETELTRLERNRQARIRALLAAMLFFLGLATLAVAGQFKALNREIEVLVSSLEGVRELDALVNGLRAGQELERWGWAIERLEPDLRVRVVTALQQQTYTLRERNRLVGHHAQVYNVTHSPDGQLIASASEDGTVRLWTQRGELIQSLDQAPMPGQSAAVVQVLFNPGIEQDVYTLASAGDGGTINLWKIRHTDTGWQAALAQTLNVFAEQDSAKTSRIFSLSFSQGGQVLAASAGSNVTIWRRNETGQFQYLSSLQHAPDRTVLNVSFSQFSQRGQKLASADSEGTIKVLTSQDLFDTYQVTELQHGSRVLQVSFSPDGKMLASAGDADPVVKLWNPAQSSTPIQRLEGHEAGIYRIAFNPDGSKLASASEDGSVRLWSQTNANWASQPSSIGLRGHLGSVYRVQFSPDGQTIATAGDDDTIKLWMWDGTLLDSLEGHEDEVLSIEFSNDGHMLISSSKDKTVRLWNVDSPVRVLPHTNRVFDASFTADGRILASSGQGTIRLWRTDDGTPLLTEPIKQPGSIESLSFAPHHAMDGNGQLLAAADQDGSIKFWQLQRTTTGYAVRSAGSIHQAHKSKVRSLAFNPDGSLLATAGNDGTVKLWQLTTDGKTYRGTIAKALLTQDPTYSVSFSADGQMLAAGGQAGIVRVWKIQPTGDSLAVNLAHSLQEHTGPVYSVSFSPNGQVLASASQDNTVKLWNLSGILVTAKTLQGHRDEVLKVDFSPNEQLLASASRDDSIKLWTIDGNLVTTLNGHRREVSSVKFSPQGDTLASTSHDARVLLWQLTDNFDLPQFLAEGCDLANDYLTTSQHDPTAIQSNQLSNALSEVRRYCRRLQPDQTEPVTTMSLRSPEG</sequence>
<dbReference type="PRINTS" id="PR00320">
    <property type="entry name" value="GPROTEINBRPT"/>
</dbReference>
<gene>
    <name evidence="5" type="ORF">OXH18_16305</name>
</gene>
<evidence type="ECO:0000313" key="6">
    <source>
        <dbReference type="Proteomes" id="UP001163152"/>
    </source>
</evidence>
<feature type="repeat" description="WD" evidence="3">
    <location>
        <begin position="907"/>
        <end position="947"/>
    </location>
</feature>
<dbReference type="InterPro" id="IPR001680">
    <property type="entry name" value="WD40_rpt"/>
</dbReference>
<dbReference type="Gene3D" id="2.130.10.10">
    <property type="entry name" value="YVTN repeat-like/Quinoprotein amine dehydrogenase"/>
    <property type="match status" value="4"/>
</dbReference>
<dbReference type="InterPro" id="IPR035897">
    <property type="entry name" value="Toll_tir_struct_dom_sf"/>
</dbReference>
<evidence type="ECO:0000256" key="1">
    <source>
        <dbReference type="ARBA" id="ARBA00022574"/>
    </source>
</evidence>
<dbReference type="PROSITE" id="PS50294">
    <property type="entry name" value="WD_REPEATS_REGION"/>
    <property type="match status" value="8"/>
</dbReference>
<evidence type="ECO:0000259" key="4">
    <source>
        <dbReference type="PROSITE" id="PS50104"/>
    </source>
</evidence>
<dbReference type="KEGG" id="tsin:OXH18_16305"/>
<evidence type="ECO:0000256" key="2">
    <source>
        <dbReference type="ARBA" id="ARBA00022737"/>
    </source>
</evidence>
<dbReference type="SUPFAM" id="SSF50978">
    <property type="entry name" value="WD40 repeat-like"/>
    <property type="match status" value="3"/>
</dbReference>
<feature type="repeat" description="WD" evidence="3">
    <location>
        <begin position="1004"/>
        <end position="1045"/>
    </location>
</feature>